<evidence type="ECO:0000313" key="4">
    <source>
        <dbReference type="Proteomes" id="UP000298642"/>
    </source>
</evidence>
<gene>
    <name evidence="3" type="ORF">EIO64_02500</name>
</gene>
<sequence length="280" mass="30421">MNEFKRAREEYESTPIPEELDARVRAGIRQGRTSSRSRGYKVVRRTAGSVAACLAVLMAGLNVSPTFAAAAADVPVLGGLFQVLTIRDYETVENGIDYKVTVPGVESEGDLAEKVNAEIQERVDAHLAQAQADWDDYKDAFLATGGTEEEWADREMNVLIDYEIKSQTDTTVSFVVDFAEGWVAAMQQRYCYNLDLANDKDITLADVLGEDWVGICNDAVNAKIAADESGLFFTPEQGGFTTVDDATSFYLNEDGSVTLVFPEYSIAAGAAGIVEIPVVA</sequence>
<keyword evidence="1" id="KW-0812">Transmembrane</keyword>
<feature type="domain" description="DUF3298" evidence="2">
    <location>
        <begin position="234"/>
        <end position="278"/>
    </location>
</feature>
<keyword evidence="4" id="KW-1185">Reference proteome</keyword>
<keyword evidence="1" id="KW-0472">Membrane</keyword>
<reference evidence="4" key="1">
    <citation type="submission" date="2018-12" db="EMBL/GenBank/DDBJ databases">
        <title>Dusodibacter welbiota gen. nov., sp. nov., isolated from human faeces and emended description of the Oscillibacter genus.</title>
        <authorList>
            <person name="Le Roy T."/>
            <person name="Van der Smissen P."/>
            <person name="Delzenne N."/>
            <person name="Muccioli G."/>
            <person name="Collet J.F."/>
            <person name="Cani P.D."/>
        </authorList>
    </citation>
    <scope>NUCLEOTIDE SEQUENCE [LARGE SCALE GENOMIC DNA]</scope>
    <source>
        <strain evidence="4">J115</strain>
    </source>
</reference>
<evidence type="ECO:0000313" key="3">
    <source>
        <dbReference type="EMBL" id="QCI58235.1"/>
    </source>
</evidence>
<dbReference type="Pfam" id="PF11738">
    <property type="entry name" value="DUF3298"/>
    <property type="match status" value="1"/>
</dbReference>
<evidence type="ECO:0000259" key="2">
    <source>
        <dbReference type="Pfam" id="PF11738"/>
    </source>
</evidence>
<dbReference type="Proteomes" id="UP000298642">
    <property type="component" value="Chromosome"/>
</dbReference>
<dbReference type="KEGG" id="obj:EIO64_02500"/>
<dbReference type="EMBL" id="CP034413">
    <property type="protein sequence ID" value="QCI58235.1"/>
    <property type="molecule type" value="Genomic_DNA"/>
</dbReference>
<dbReference type="Gene3D" id="3.30.565.40">
    <property type="entry name" value="Fervidobacterium nodosum Rt17-B1 like"/>
    <property type="match status" value="1"/>
</dbReference>
<feature type="transmembrane region" description="Helical" evidence="1">
    <location>
        <begin position="42"/>
        <end position="61"/>
    </location>
</feature>
<dbReference type="InterPro" id="IPR037126">
    <property type="entry name" value="PdaC/RsiV-like_sf"/>
</dbReference>
<accession>A0A4D7ALT0</accession>
<name>A0A4D7ALT0_9FIRM</name>
<dbReference type="AlphaFoldDB" id="A0A4D7ALT0"/>
<keyword evidence="1" id="KW-1133">Transmembrane helix</keyword>
<dbReference type="RefSeq" id="WP_119311165.1">
    <property type="nucleotide sequence ID" value="NZ_CP034413.3"/>
</dbReference>
<proteinExistence type="predicted"/>
<dbReference type="Gene3D" id="3.90.640.20">
    <property type="entry name" value="Heat-shock cognate protein, ATPase"/>
    <property type="match status" value="1"/>
</dbReference>
<protein>
    <submittedName>
        <fullName evidence="3">DUF3298 domain-containing protein</fullName>
    </submittedName>
</protein>
<organism evidence="3 4">
    <name type="scientific">Dysosmobacter welbionis</name>
    <dbReference type="NCBI Taxonomy" id="2093857"/>
    <lineage>
        <taxon>Bacteria</taxon>
        <taxon>Bacillati</taxon>
        <taxon>Bacillota</taxon>
        <taxon>Clostridia</taxon>
        <taxon>Eubacteriales</taxon>
        <taxon>Oscillospiraceae</taxon>
        <taxon>Dysosmobacter</taxon>
    </lineage>
</organism>
<dbReference type="GeneID" id="89523325"/>
<evidence type="ECO:0000256" key="1">
    <source>
        <dbReference type="SAM" id="Phobius"/>
    </source>
</evidence>
<dbReference type="InterPro" id="IPR021729">
    <property type="entry name" value="DUF3298"/>
</dbReference>